<dbReference type="Pfam" id="PF01928">
    <property type="entry name" value="CYTH"/>
    <property type="match status" value="1"/>
</dbReference>
<dbReference type="EMBL" id="MN739564">
    <property type="protein sequence ID" value="QHT13207.1"/>
    <property type="molecule type" value="Genomic_DNA"/>
</dbReference>
<feature type="domain" description="CYTH" evidence="1">
    <location>
        <begin position="69"/>
        <end position="151"/>
    </location>
</feature>
<evidence type="ECO:0000259" key="1">
    <source>
        <dbReference type="Pfam" id="PF01928"/>
    </source>
</evidence>
<dbReference type="AlphaFoldDB" id="A0A6C0D9L6"/>
<name>A0A6C0D9L6_9ZZZZ</name>
<dbReference type="Gene3D" id="2.40.320.10">
    <property type="entry name" value="Hypothetical Protein Pfu-838710-001"/>
    <property type="match status" value="1"/>
</dbReference>
<dbReference type="SUPFAM" id="SSF55154">
    <property type="entry name" value="CYTH-like phosphatases"/>
    <property type="match status" value="1"/>
</dbReference>
<organism evidence="2">
    <name type="scientific">viral metagenome</name>
    <dbReference type="NCBI Taxonomy" id="1070528"/>
    <lineage>
        <taxon>unclassified sequences</taxon>
        <taxon>metagenomes</taxon>
        <taxon>organismal metagenomes</taxon>
    </lineage>
</organism>
<evidence type="ECO:0000313" key="2">
    <source>
        <dbReference type="EMBL" id="QHT13207.1"/>
    </source>
</evidence>
<reference evidence="2" key="1">
    <citation type="journal article" date="2020" name="Nature">
        <title>Giant virus diversity and host interactions through global metagenomics.</title>
        <authorList>
            <person name="Schulz F."/>
            <person name="Roux S."/>
            <person name="Paez-Espino D."/>
            <person name="Jungbluth S."/>
            <person name="Walsh D.A."/>
            <person name="Denef V.J."/>
            <person name="McMahon K.D."/>
            <person name="Konstantinidis K.T."/>
            <person name="Eloe-Fadrosh E.A."/>
            <person name="Kyrpides N.C."/>
            <person name="Woyke T."/>
        </authorList>
    </citation>
    <scope>NUCLEOTIDE SEQUENCE</scope>
    <source>
        <strain evidence="2">GVMAG-M-3300023174-131</strain>
    </source>
</reference>
<accession>A0A6C0D9L6</accession>
<proteinExistence type="predicted"/>
<sequence length="230" mass="26300">MSKLNEIKKNEILSFYGRIIILMSSATEIEYQFYGYPKDQVLGDLVALGAKKRGTFVFRVQVFNGLPGTYIRVRDEGFRITMTYKIKIPESEFEEEHEVLVDNFDAAVNILLGVGCTKKYAYEKIREIWDCENSEIVFDTNPGEPERMKIESKTLIELSFLTDYLCVSPFKVDKFNPTLELFGFSMSSLGPRDLKFDSVQESLGPLVTKNKADFDSLVESQKAYLLSLSK</sequence>
<dbReference type="InterPro" id="IPR023577">
    <property type="entry name" value="CYTH_domain"/>
</dbReference>
<protein>
    <recommendedName>
        <fullName evidence="1">CYTH domain-containing protein</fullName>
    </recommendedName>
</protein>
<dbReference type="InterPro" id="IPR033469">
    <property type="entry name" value="CYTH-like_dom_sf"/>
</dbReference>